<dbReference type="EnsemblPlants" id="MELO3C034306.2.1">
    <property type="protein sequence ID" value="MELO3C034306.2.1"/>
    <property type="gene ID" value="MELO3C034306.2"/>
</dbReference>
<sequence>MLGKPFLMPCWEFHSPNAWMGVLGITFHRRAPSVRLQEIETPTSRGCRPSLPNSSPSLSLITKFPASSLDYRLTKQMPSALIVPDKLVGKRSIKIECNQQCNDEEHQVRDMVNSFIFQ</sequence>
<evidence type="ECO:0000313" key="1">
    <source>
        <dbReference type="EnsemblPlants" id="MELO3C034306.2.1"/>
    </source>
</evidence>
<organism evidence="1">
    <name type="scientific">Cucumis melo</name>
    <name type="common">Muskmelon</name>
    <dbReference type="NCBI Taxonomy" id="3656"/>
    <lineage>
        <taxon>Eukaryota</taxon>
        <taxon>Viridiplantae</taxon>
        <taxon>Streptophyta</taxon>
        <taxon>Embryophyta</taxon>
        <taxon>Tracheophyta</taxon>
        <taxon>Spermatophyta</taxon>
        <taxon>Magnoliopsida</taxon>
        <taxon>eudicotyledons</taxon>
        <taxon>Gunneridae</taxon>
        <taxon>Pentapetalae</taxon>
        <taxon>rosids</taxon>
        <taxon>fabids</taxon>
        <taxon>Cucurbitales</taxon>
        <taxon>Cucurbitaceae</taxon>
        <taxon>Benincaseae</taxon>
        <taxon>Cucumis</taxon>
    </lineage>
</organism>
<dbReference type="Gramene" id="MELO3C034306.2.1">
    <property type="protein sequence ID" value="MELO3C034306.2.1"/>
    <property type="gene ID" value="MELO3C034306.2"/>
</dbReference>
<protein>
    <submittedName>
        <fullName evidence="1">Uncharacterized protein</fullName>
    </submittedName>
</protein>
<proteinExistence type="predicted"/>
<accession>A0A9I9EIP5</accession>
<name>A0A9I9EIP5_CUCME</name>
<reference evidence="1" key="1">
    <citation type="submission" date="2023-03" db="UniProtKB">
        <authorList>
            <consortium name="EnsemblPlants"/>
        </authorList>
    </citation>
    <scope>IDENTIFICATION</scope>
</reference>
<dbReference type="AlphaFoldDB" id="A0A9I9EIP5"/>